<reference evidence="1 2" key="1">
    <citation type="submission" date="2014-08" db="EMBL/GenBank/DDBJ databases">
        <title>Complete genome sequence of Corynebacterium flavescens OJ8(T)(=DSM 20296(T)), isolated from cheese.</title>
        <authorList>
            <person name="Ruckert C."/>
            <person name="Albersmeier A."/>
            <person name="Winkler A."/>
            <person name="Kalinowski J."/>
        </authorList>
    </citation>
    <scope>NUCLEOTIDE SEQUENCE [LARGE SCALE GENOMIC DNA]</scope>
    <source>
        <strain evidence="1 2">OJ8</strain>
    </source>
</reference>
<evidence type="ECO:0000313" key="2">
    <source>
        <dbReference type="Proteomes" id="UP000185479"/>
    </source>
</evidence>
<accession>A0A1L7CK96</accession>
<dbReference type="Proteomes" id="UP000185479">
    <property type="component" value="Chromosome"/>
</dbReference>
<name>A0A1L7CK96_CORFL</name>
<dbReference type="KEGG" id="cfc:CFLV_02635"/>
<dbReference type="EMBL" id="CP009246">
    <property type="protein sequence ID" value="APT86193.1"/>
    <property type="molecule type" value="Genomic_DNA"/>
</dbReference>
<dbReference type="OrthoDB" id="4425096at2"/>
<proteinExistence type="predicted"/>
<gene>
    <name evidence="1" type="ORF">CFLV_02635</name>
</gene>
<evidence type="ECO:0000313" key="1">
    <source>
        <dbReference type="EMBL" id="APT86193.1"/>
    </source>
</evidence>
<dbReference type="RefSeq" id="WP_075729192.1">
    <property type="nucleotide sequence ID" value="NZ_BJNB01000037.1"/>
</dbReference>
<sequence length="233" mass="24110">MNQTHVRPLAAVAGGDRAGQVAALRARLQAMEAASESPAAPVAPEDVEVEGVDTPPQLAKLLPFGGLRRRQAVRCTDCPALVVELISYVSARGGYVAVVGWPELSFAQVVEDGDMDKVIAIPDPGPQPWAVTGVLVEGLDLVIHYAPAVSLSPASARPVLAKLRGAKAALVTVGGGLPGTHTHISAEVTTYRGLGRGTGRINGLDISVRVSAKGARPAQGVISCGKRRRLEAV</sequence>
<protein>
    <submittedName>
        <fullName evidence="1">Uncharacterized protein</fullName>
    </submittedName>
</protein>
<organism evidence="1 2">
    <name type="scientific">Corynebacterium flavescens</name>
    <dbReference type="NCBI Taxonomy" id="28028"/>
    <lineage>
        <taxon>Bacteria</taxon>
        <taxon>Bacillati</taxon>
        <taxon>Actinomycetota</taxon>
        <taxon>Actinomycetes</taxon>
        <taxon>Mycobacteriales</taxon>
        <taxon>Corynebacteriaceae</taxon>
        <taxon>Corynebacterium</taxon>
    </lineage>
</organism>
<dbReference type="AlphaFoldDB" id="A0A1L7CK96"/>
<keyword evidence="2" id="KW-1185">Reference proteome</keyword>
<dbReference type="STRING" id="28028.CFLV_02635"/>
<dbReference type="GeneID" id="82879617"/>